<evidence type="ECO:0000313" key="10">
    <source>
        <dbReference type="EMBL" id="KAJ6839704.1"/>
    </source>
</evidence>
<evidence type="ECO:0000256" key="1">
    <source>
        <dbReference type="ARBA" id="ARBA00004141"/>
    </source>
</evidence>
<evidence type="ECO:0000256" key="8">
    <source>
        <dbReference type="SAM" id="MobiDB-lite"/>
    </source>
</evidence>
<evidence type="ECO:0000256" key="2">
    <source>
        <dbReference type="ARBA" id="ARBA00004502"/>
    </source>
</evidence>
<dbReference type="Pfam" id="PF01277">
    <property type="entry name" value="Oleosin"/>
    <property type="match status" value="1"/>
</dbReference>
<sequence length="165" mass="17130">MADRASGPGPLTRHTRPALSGSSSTSFLRQIQERAPNSTQVLGFLTLVVSGAILLVLTGLTVTAGVTGLVFFAPIILLSSPVWVPAAAVLFVVVTGFLSVCGAGVAALAGATWAYRYFTGRHPVGSGRVDYARSRIADTATTVKDYAKEYGGYLQSRIKDAAPGA</sequence>
<name>A0AAX6HGQ0_IRIPA</name>
<dbReference type="EMBL" id="JANAVB010004731">
    <property type="protein sequence ID" value="KAJ6848131.1"/>
    <property type="molecule type" value="Genomic_DNA"/>
</dbReference>
<comment type="subcellular location">
    <subcellularLocation>
        <location evidence="2">Lipid droplet</location>
    </subcellularLocation>
    <subcellularLocation>
        <location evidence="1">Membrane</location>
        <topology evidence="1">Multi-pass membrane protein</topology>
    </subcellularLocation>
</comment>
<dbReference type="GO" id="GO:0019915">
    <property type="term" value="P:lipid storage"/>
    <property type="evidence" value="ECO:0007669"/>
    <property type="project" value="TreeGrafter"/>
</dbReference>
<evidence type="ECO:0000256" key="3">
    <source>
        <dbReference type="ARBA" id="ARBA00010858"/>
    </source>
</evidence>
<evidence type="ECO:0000256" key="9">
    <source>
        <dbReference type="SAM" id="Phobius"/>
    </source>
</evidence>
<reference evidence="10" key="1">
    <citation type="journal article" date="2023" name="GigaByte">
        <title>Genome assembly of the bearded iris, Iris pallida Lam.</title>
        <authorList>
            <person name="Bruccoleri R.E."/>
            <person name="Oakeley E.J."/>
            <person name="Faust A.M.E."/>
            <person name="Altorfer M."/>
            <person name="Dessus-Babus S."/>
            <person name="Burckhardt D."/>
            <person name="Oertli M."/>
            <person name="Naumann U."/>
            <person name="Petersen F."/>
            <person name="Wong J."/>
        </authorList>
    </citation>
    <scope>NUCLEOTIDE SEQUENCE</scope>
    <source>
        <strain evidence="10">GSM-AAB239-AS_SAM_17_03QT</strain>
    </source>
</reference>
<keyword evidence="7 9" id="KW-0472">Membrane</keyword>
<evidence type="ECO:0000256" key="5">
    <source>
        <dbReference type="ARBA" id="ARBA00022692"/>
    </source>
</evidence>
<keyword evidence="6 9" id="KW-1133">Transmembrane helix</keyword>
<feature type="transmembrane region" description="Helical" evidence="9">
    <location>
        <begin position="83"/>
        <end position="111"/>
    </location>
</feature>
<keyword evidence="4" id="KW-0551">Lipid droplet</keyword>
<evidence type="ECO:0000256" key="4">
    <source>
        <dbReference type="ARBA" id="ARBA00022677"/>
    </source>
</evidence>
<dbReference type="InterPro" id="IPR000136">
    <property type="entry name" value="Oleosin"/>
</dbReference>
<dbReference type="GO" id="GO:0016020">
    <property type="term" value="C:membrane"/>
    <property type="evidence" value="ECO:0007669"/>
    <property type="project" value="UniProtKB-SubCell"/>
</dbReference>
<keyword evidence="5 9" id="KW-0812">Transmembrane</keyword>
<dbReference type="GO" id="GO:0012511">
    <property type="term" value="C:monolayer-surrounded lipid storage body"/>
    <property type="evidence" value="ECO:0007669"/>
    <property type="project" value="InterPro"/>
</dbReference>
<reference evidence="10" key="2">
    <citation type="submission" date="2023-04" db="EMBL/GenBank/DDBJ databases">
        <authorList>
            <person name="Bruccoleri R.E."/>
            <person name="Oakeley E.J."/>
            <person name="Faust A.-M."/>
            <person name="Dessus-Babus S."/>
            <person name="Altorfer M."/>
            <person name="Burckhardt D."/>
            <person name="Oertli M."/>
            <person name="Naumann U."/>
            <person name="Petersen F."/>
            <person name="Wong J."/>
        </authorList>
    </citation>
    <scope>NUCLEOTIDE SEQUENCE</scope>
    <source>
        <strain evidence="10">GSM-AAB239-AS_SAM_17_03QT</strain>
        <tissue evidence="10">Leaf</tissue>
    </source>
</reference>
<dbReference type="GO" id="GO:0009791">
    <property type="term" value="P:post-embryonic development"/>
    <property type="evidence" value="ECO:0007669"/>
    <property type="project" value="UniProtKB-ARBA"/>
</dbReference>
<evidence type="ECO:0000313" key="12">
    <source>
        <dbReference type="Proteomes" id="UP001140949"/>
    </source>
</evidence>
<feature type="transmembrane region" description="Helical" evidence="9">
    <location>
        <begin position="44"/>
        <end position="77"/>
    </location>
</feature>
<comment type="caution">
    <text evidence="10">The sequence shown here is derived from an EMBL/GenBank/DDBJ whole genome shotgun (WGS) entry which is preliminary data.</text>
</comment>
<dbReference type="GO" id="GO:0048608">
    <property type="term" value="P:reproductive structure development"/>
    <property type="evidence" value="ECO:0007669"/>
    <property type="project" value="UniProtKB-ARBA"/>
</dbReference>
<evidence type="ECO:0000256" key="6">
    <source>
        <dbReference type="ARBA" id="ARBA00022989"/>
    </source>
</evidence>
<keyword evidence="12" id="KW-1185">Reference proteome</keyword>
<gene>
    <name evidence="11" type="ORF">M6B38_114965</name>
    <name evidence="10" type="ORF">M6B38_313335</name>
</gene>
<dbReference type="PANTHER" id="PTHR33203:SF4">
    <property type="entry name" value="F27J15.22"/>
    <property type="match status" value="1"/>
</dbReference>
<comment type="similarity">
    <text evidence="3">Belongs to the oleosin family.</text>
</comment>
<dbReference type="PANTHER" id="PTHR33203">
    <property type="entry name" value="OLEOSIN"/>
    <property type="match status" value="1"/>
</dbReference>
<proteinExistence type="inferred from homology"/>
<organism evidence="10 12">
    <name type="scientific">Iris pallida</name>
    <name type="common">Sweet iris</name>
    <dbReference type="NCBI Taxonomy" id="29817"/>
    <lineage>
        <taxon>Eukaryota</taxon>
        <taxon>Viridiplantae</taxon>
        <taxon>Streptophyta</taxon>
        <taxon>Embryophyta</taxon>
        <taxon>Tracheophyta</taxon>
        <taxon>Spermatophyta</taxon>
        <taxon>Magnoliopsida</taxon>
        <taxon>Liliopsida</taxon>
        <taxon>Asparagales</taxon>
        <taxon>Iridaceae</taxon>
        <taxon>Iridoideae</taxon>
        <taxon>Irideae</taxon>
        <taxon>Iris</taxon>
    </lineage>
</organism>
<dbReference type="EMBL" id="JANAVB010009800">
    <property type="protein sequence ID" value="KAJ6839704.1"/>
    <property type="molecule type" value="Genomic_DNA"/>
</dbReference>
<protein>
    <submittedName>
        <fullName evidence="10">Oleosin 16 kDa-like</fullName>
    </submittedName>
</protein>
<evidence type="ECO:0000313" key="11">
    <source>
        <dbReference type="EMBL" id="KAJ6848131.1"/>
    </source>
</evidence>
<dbReference type="AlphaFoldDB" id="A0AAX6HGQ0"/>
<dbReference type="Proteomes" id="UP001140949">
    <property type="component" value="Unassembled WGS sequence"/>
</dbReference>
<evidence type="ECO:0000256" key="7">
    <source>
        <dbReference type="ARBA" id="ARBA00023136"/>
    </source>
</evidence>
<accession>A0AAX6HGQ0</accession>
<feature type="region of interest" description="Disordered" evidence="8">
    <location>
        <begin position="1"/>
        <end position="23"/>
    </location>
</feature>